<evidence type="ECO:0000256" key="4">
    <source>
        <dbReference type="ARBA" id="ARBA00022538"/>
    </source>
</evidence>
<dbReference type="RefSeq" id="WP_317488729.1">
    <property type="nucleotide sequence ID" value="NZ_CP136051.1"/>
</dbReference>
<reference evidence="11 12" key="1">
    <citation type="journal article" date="2023" name="Microbiol. Resour. Announc.">
        <title>Complete Genome Sequence of Imperialibacter roseus strain P4T.</title>
        <authorList>
            <person name="Tizabi D.R."/>
            <person name="Bachvaroff T."/>
            <person name="Hill R.T."/>
        </authorList>
    </citation>
    <scope>NUCLEOTIDE SEQUENCE [LARGE SCALE GENOMIC DNA]</scope>
    <source>
        <strain evidence="11 12">P4T</strain>
    </source>
</reference>
<organism evidence="11 12">
    <name type="scientific">Imperialibacter roseus</name>
    <dbReference type="NCBI Taxonomy" id="1324217"/>
    <lineage>
        <taxon>Bacteria</taxon>
        <taxon>Pseudomonadati</taxon>
        <taxon>Bacteroidota</taxon>
        <taxon>Cytophagia</taxon>
        <taxon>Cytophagales</taxon>
        <taxon>Flammeovirgaceae</taxon>
        <taxon>Imperialibacter</taxon>
    </lineage>
</organism>
<evidence type="ECO:0000256" key="2">
    <source>
        <dbReference type="ARBA" id="ARBA00005551"/>
    </source>
</evidence>
<evidence type="ECO:0000256" key="1">
    <source>
        <dbReference type="ARBA" id="ARBA00004141"/>
    </source>
</evidence>
<feature type="transmembrane region" description="Helical" evidence="8">
    <location>
        <begin position="115"/>
        <end position="135"/>
    </location>
</feature>
<dbReference type="InterPro" id="IPR036291">
    <property type="entry name" value="NAD(P)-bd_dom_sf"/>
</dbReference>
<dbReference type="Gene3D" id="1.20.1530.20">
    <property type="match status" value="1"/>
</dbReference>
<evidence type="ECO:0000259" key="10">
    <source>
        <dbReference type="PROSITE" id="PS51202"/>
    </source>
</evidence>
<proteinExistence type="inferred from homology"/>
<dbReference type="EMBL" id="CP136051">
    <property type="protein sequence ID" value="WOK05989.1"/>
    <property type="molecule type" value="Genomic_DNA"/>
</dbReference>
<feature type="transmembrane region" description="Helical" evidence="8">
    <location>
        <begin position="217"/>
        <end position="250"/>
    </location>
</feature>
<protein>
    <submittedName>
        <fullName evidence="11">Cation:proton antiporter</fullName>
    </submittedName>
</protein>
<dbReference type="Pfam" id="PF00999">
    <property type="entry name" value="Na_H_Exchanger"/>
    <property type="match status" value="1"/>
</dbReference>
<evidence type="ECO:0000256" key="3">
    <source>
        <dbReference type="ARBA" id="ARBA00022448"/>
    </source>
</evidence>
<evidence type="ECO:0000256" key="6">
    <source>
        <dbReference type="ARBA" id="ARBA00022989"/>
    </source>
</evidence>
<dbReference type="Pfam" id="PF02254">
    <property type="entry name" value="TrkA_N"/>
    <property type="match status" value="1"/>
</dbReference>
<dbReference type="SUPFAM" id="SSF51735">
    <property type="entry name" value="NAD(P)-binding Rossmann-fold domains"/>
    <property type="match status" value="1"/>
</dbReference>
<evidence type="ECO:0000256" key="7">
    <source>
        <dbReference type="ARBA" id="ARBA00023136"/>
    </source>
</evidence>
<dbReference type="InterPro" id="IPR038770">
    <property type="entry name" value="Na+/solute_symporter_sf"/>
</dbReference>
<dbReference type="Pfam" id="PF02080">
    <property type="entry name" value="TrkA_C"/>
    <property type="match status" value="1"/>
</dbReference>
<keyword evidence="7 8" id="KW-0472">Membrane</keyword>
<evidence type="ECO:0000313" key="11">
    <source>
        <dbReference type="EMBL" id="WOK05989.1"/>
    </source>
</evidence>
<name>A0ABZ0ILT9_9BACT</name>
<keyword evidence="4" id="KW-0633">Potassium transport</keyword>
<feature type="domain" description="RCK C-terminal" evidence="10">
    <location>
        <begin position="579"/>
        <end position="664"/>
    </location>
</feature>
<dbReference type="InterPro" id="IPR006153">
    <property type="entry name" value="Cation/H_exchanger_TM"/>
</dbReference>
<evidence type="ECO:0000256" key="8">
    <source>
        <dbReference type="SAM" id="Phobius"/>
    </source>
</evidence>
<keyword evidence="6 8" id="KW-1133">Transmembrane helix</keyword>
<dbReference type="SUPFAM" id="SSF116726">
    <property type="entry name" value="TrkA C-terminal domain-like"/>
    <property type="match status" value="1"/>
</dbReference>
<keyword evidence="4" id="KW-0406">Ion transport</keyword>
<dbReference type="PANTHER" id="PTHR42751">
    <property type="entry name" value="SODIUM/HYDROGEN EXCHANGER FAMILY/TRKA DOMAIN PROTEIN"/>
    <property type="match status" value="1"/>
</dbReference>
<keyword evidence="4" id="KW-0630">Potassium</keyword>
<feature type="transmembrane region" description="Helical" evidence="8">
    <location>
        <begin position="6"/>
        <end position="24"/>
    </location>
</feature>
<feature type="transmembrane region" description="Helical" evidence="8">
    <location>
        <begin position="147"/>
        <end position="170"/>
    </location>
</feature>
<comment type="subcellular location">
    <subcellularLocation>
        <location evidence="1">Membrane</location>
        <topology evidence="1">Multi-pass membrane protein</topology>
    </subcellularLocation>
</comment>
<accession>A0ABZ0ILT9</accession>
<feature type="transmembrane region" description="Helical" evidence="8">
    <location>
        <begin position="86"/>
        <end position="109"/>
    </location>
</feature>
<keyword evidence="12" id="KW-1185">Reference proteome</keyword>
<dbReference type="Gene3D" id="3.40.50.720">
    <property type="entry name" value="NAD(P)-binding Rossmann-like Domain"/>
    <property type="match status" value="1"/>
</dbReference>
<gene>
    <name evidence="11" type="ORF">RT717_23205</name>
</gene>
<feature type="domain" description="RCK N-terminal" evidence="9">
    <location>
        <begin position="414"/>
        <end position="531"/>
    </location>
</feature>
<keyword evidence="3" id="KW-0813">Transport</keyword>
<evidence type="ECO:0000313" key="12">
    <source>
        <dbReference type="Proteomes" id="UP001302349"/>
    </source>
</evidence>
<keyword evidence="5 8" id="KW-0812">Transmembrane</keyword>
<dbReference type="PROSITE" id="PS51202">
    <property type="entry name" value="RCK_C"/>
    <property type="match status" value="1"/>
</dbReference>
<evidence type="ECO:0000259" key="9">
    <source>
        <dbReference type="PROSITE" id="PS51201"/>
    </source>
</evidence>
<comment type="similarity">
    <text evidence="2">Belongs to the monovalent cation:proton antiporter 2 (CPA2) transporter (TC 2.A.37) family.</text>
</comment>
<dbReference type="InterPro" id="IPR006037">
    <property type="entry name" value="RCK_C"/>
</dbReference>
<dbReference type="PROSITE" id="PS51201">
    <property type="entry name" value="RCK_N"/>
    <property type="match status" value="1"/>
</dbReference>
<dbReference type="Proteomes" id="UP001302349">
    <property type="component" value="Chromosome"/>
</dbReference>
<feature type="transmembrane region" description="Helical" evidence="8">
    <location>
        <begin position="31"/>
        <end position="51"/>
    </location>
</feature>
<dbReference type="Gene3D" id="3.30.70.1450">
    <property type="entry name" value="Regulator of K+ conductance, C-terminal domain"/>
    <property type="match status" value="1"/>
</dbReference>
<dbReference type="InterPro" id="IPR003148">
    <property type="entry name" value="RCK_N"/>
</dbReference>
<dbReference type="InterPro" id="IPR036721">
    <property type="entry name" value="RCK_C_sf"/>
</dbReference>
<evidence type="ECO:0000256" key="5">
    <source>
        <dbReference type="ARBA" id="ARBA00022692"/>
    </source>
</evidence>
<feature type="transmembrane region" description="Helical" evidence="8">
    <location>
        <begin position="358"/>
        <end position="377"/>
    </location>
</feature>
<feature type="transmembrane region" description="Helical" evidence="8">
    <location>
        <begin position="296"/>
        <end position="317"/>
    </location>
</feature>
<dbReference type="PANTHER" id="PTHR42751:SF3">
    <property type="entry name" value="SODIUM_GLUTAMATE SYMPORTER"/>
    <property type="match status" value="1"/>
</dbReference>
<feature type="transmembrane region" description="Helical" evidence="8">
    <location>
        <begin position="57"/>
        <end position="74"/>
    </location>
</feature>
<feature type="transmembrane region" description="Helical" evidence="8">
    <location>
        <begin position="176"/>
        <end position="196"/>
    </location>
</feature>
<sequence length="664" mass="73500">MQIPILTEIVIILGISVVMILIFNRFKLPSILGLLATGMVAGPHGMGLIQASHEVEMLSEIGVIFLLFVIGVEFSFKHLTSIRKTVFVGGTVQVAGTILVTFGIVYMFGLSFKESIFAGFLVSLSSTAIVLKLLQEKGEINTPHGRIALGILIFQDIIVVPMILFTPIIAGKTGNIGETILILLLKVVAVVGLVLIMARYIVPKLLFRVAQAKSRELFILTIIVICFATAWLTSSIGLSLALGAFFAGLIISESDYSHQATANILPFREIFISFFFVSIGMLLDLKFLFDHLSVILLLTFLTLLGKALIAGFGAVLLRYPFRTVILSGLMLCQVGEFAFLLSATGIENQILSPLTYQYFLSVSLITMGLTPFILSYASKITDVVHSKTPNPLVRKIQALSSDVEAEEPDEHELKDHLVIIGYGINGKNVAKAARKAAISYAIVEMNPATVKQEKERGEPIIYGDASDDVILRHVQIQSARVVVIAISDPSSTKRIVAKIREFSNTVHIIVRTRYINEIEESKKLGADEVIPEEFETSIEIFTRVLRHYLVPLNEIEAFTQEVRSGSYEMLRSPLMRTEQAAKNLSIQDLEMACVVLEREDRSIVGKSIAESRIKSRYNLFILAIQRGQELLTDIDGDTEIRLDDRLYVFGKPVNILKLNQKVKV</sequence>
<feature type="transmembrane region" description="Helical" evidence="8">
    <location>
        <begin position="323"/>
        <end position="346"/>
    </location>
</feature>